<dbReference type="RefSeq" id="WP_380019972.1">
    <property type="nucleotide sequence ID" value="NZ_JBHSHD010000006.1"/>
</dbReference>
<evidence type="ECO:0000256" key="2">
    <source>
        <dbReference type="ARBA" id="ARBA00012247"/>
    </source>
</evidence>
<dbReference type="InterPro" id="IPR017946">
    <property type="entry name" value="PLC-like_Pdiesterase_TIM-brl"/>
</dbReference>
<dbReference type="Proteomes" id="UP001595886">
    <property type="component" value="Unassembled WGS sequence"/>
</dbReference>
<keyword evidence="3 7" id="KW-0732">Signal</keyword>
<reference evidence="10" key="1">
    <citation type="journal article" date="2019" name="Int. J. Syst. Evol. Microbiol.">
        <title>The Global Catalogue of Microorganisms (GCM) 10K type strain sequencing project: providing services to taxonomists for standard genome sequencing and annotation.</title>
        <authorList>
            <consortium name="The Broad Institute Genomics Platform"/>
            <consortium name="The Broad Institute Genome Sequencing Center for Infectious Disease"/>
            <person name="Wu L."/>
            <person name="Ma J."/>
        </authorList>
    </citation>
    <scope>NUCLEOTIDE SEQUENCE [LARGE SCALE GENOMIC DNA]</scope>
    <source>
        <strain evidence="10">CCUG 30340</strain>
    </source>
</reference>
<feature type="chain" id="PRO_5045613739" description="glycerophosphodiester phosphodiesterase" evidence="7">
    <location>
        <begin position="23"/>
        <end position="373"/>
    </location>
</feature>
<evidence type="ECO:0000256" key="7">
    <source>
        <dbReference type="SAM" id="SignalP"/>
    </source>
</evidence>
<keyword evidence="4" id="KW-0319">Glycerol metabolism</keyword>
<proteinExistence type="inferred from homology"/>
<dbReference type="CDD" id="cd08602">
    <property type="entry name" value="GDPD_ScGlpQ1_like"/>
    <property type="match status" value="1"/>
</dbReference>
<evidence type="ECO:0000256" key="4">
    <source>
        <dbReference type="ARBA" id="ARBA00022798"/>
    </source>
</evidence>
<comment type="caution">
    <text evidence="9">The sequence shown here is derived from an EMBL/GenBank/DDBJ whole genome shotgun (WGS) entry which is preliminary data.</text>
</comment>
<feature type="signal peptide" evidence="7">
    <location>
        <begin position="1"/>
        <end position="22"/>
    </location>
</feature>
<name>A0ABV9QSW6_9GAMM</name>
<keyword evidence="10" id="KW-1185">Reference proteome</keyword>
<evidence type="ECO:0000313" key="9">
    <source>
        <dbReference type="EMBL" id="MFC4820142.1"/>
    </source>
</evidence>
<dbReference type="SUPFAM" id="SSF51695">
    <property type="entry name" value="PLC-like phosphodiesterases"/>
    <property type="match status" value="1"/>
</dbReference>
<dbReference type="PANTHER" id="PTHR43620">
    <property type="entry name" value="GLYCEROPHOSPHORYL DIESTER PHOSPHODIESTERASE"/>
    <property type="match status" value="1"/>
</dbReference>
<dbReference type="InterPro" id="IPR030395">
    <property type="entry name" value="GP_PDE_dom"/>
</dbReference>
<accession>A0ABV9QSW6</accession>
<evidence type="ECO:0000256" key="5">
    <source>
        <dbReference type="ARBA" id="ARBA00022801"/>
    </source>
</evidence>
<keyword evidence="5" id="KW-0378">Hydrolase</keyword>
<dbReference type="EMBL" id="JBHSHD010000006">
    <property type="protein sequence ID" value="MFC4820142.1"/>
    <property type="molecule type" value="Genomic_DNA"/>
</dbReference>
<comment type="similarity">
    <text evidence="1">Belongs to the glycerophosphoryl diester phosphodiesterase family.</text>
</comment>
<dbReference type="Pfam" id="PF03009">
    <property type="entry name" value="GDPD"/>
    <property type="match status" value="1"/>
</dbReference>
<dbReference type="Gene3D" id="3.20.20.190">
    <property type="entry name" value="Phosphatidylinositol (PI) phosphodiesterase"/>
    <property type="match status" value="1"/>
</dbReference>
<gene>
    <name evidence="9" type="ORF">ACFO6Q_07395</name>
</gene>
<dbReference type="EC" id="3.1.4.46" evidence="2"/>
<protein>
    <recommendedName>
        <fullName evidence="2">glycerophosphodiester phosphodiesterase</fullName>
        <ecNumber evidence="2">3.1.4.46</ecNumber>
    </recommendedName>
</protein>
<comment type="catalytic activity">
    <reaction evidence="6">
        <text>a sn-glycero-3-phosphodiester + H2O = an alcohol + sn-glycerol 3-phosphate + H(+)</text>
        <dbReference type="Rhea" id="RHEA:12969"/>
        <dbReference type="ChEBI" id="CHEBI:15377"/>
        <dbReference type="ChEBI" id="CHEBI:15378"/>
        <dbReference type="ChEBI" id="CHEBI:30879"/>
        <dbReference type="ChEBI" id="CHEBI:57597"/>
        <dbReference type="ChEBI" id="CHEBI:83408"/>
        <dbReference type="EC" id="3.1.4.46"/>
    </reaction>
</comment>
<evidence type="ECO:0000259" key="8">
    <source>
        <dbReference type="PROSITE" id="PS51704"/>
    </source>
</evidence>
<dbReference type="PANTHER" id="PTHR43620:SF7">
    <property type="entry name" value="GLYCEROPHOSPHODIESTER PHOSPHODIESTERASE GDPD5-RELATED"/>
    <property type="match status" value="1"/>
</dbReference>
<dbReference type="PROSITE" id="PS51704">
    <property type="entry name" value="GP_PDE"/>
    <property type="match status" value="1"/>
</dbReference>
<evidence type="ECO:0000313" key="10">
    <source>
        <dbReference type="Proteomes" id="UP001595886"/>
    </source>
</evidence>
<sequence length="373" mass="40626">MRLFSVLLAIGFAAVSSVTALAADGGEESDNRPITHAPIVIGHRGASGYRPEHTLASYELAIDLGADFVEPDVVSTRDGVLVARHENEIGGTTDVADHPEFAERRTTKTIDGNAVIGWFTEDFTLAELKTLRARERLPELRQRNTLYDDRYEIPTLAEVIALVKAKQRSTHRTIGLYPETKHPTYFRSIGLALEAPLVRTLHAAGYRSARSPVFIQSFEVGNLRDLSRMTRLPLVQLVDAAGQPYDFVASGDPRTYADLVTPDGLREVRRYAAGVGVAKNLIVPRDMAGALLPPTTLIADAHAAGLLVHAWTFRNENSFLPLDYRVGDAADPASAALYGKAFDEYALFFGLGLDGAFSDNPDTAVAARAVLER</sequence>
<evidence type="ECO:0000256" key="3">
    <source>
        <dbReference type="ARBA" id="ARBA00022729"/>
    </source>
</evidence>
<organism evidence="9 10">
    <name type="scientific">Dokdonella ginsengisoli</name>
    <dbReference type="NCBI Taxonomy" id="363846"/>
    <lineage>
        <taxon>Bacteria</taxon>
        <taxon>Pseudomonadati</taxon>
        <taxon>Pseudomonadota</taxon>
        <taxon>Gammaproteobacteria</taxon>
        <taxon>Lysobacterales</taxon>
        <taxon>Rhodanobacteraceae</taxon>
        <taxon>Dokdonella</taxon>
    </lineage>
</organism>
<evidence type="ECO:0000256" key="1">
    <source>
        <dbReference type="ARBA" id="ARBA00007277"/>
    </source>
</evidence>
<evidence type="ECO:0000256" key="6">
    <source>
        <dbReference type="ARBA" id="ARBA00047512"/>
    </source>
</evidence>
<feature type="domain" description="GP-PDE" evidence="8">
    <location>
        <begin position="38"/>
        <end position="368"/>
    </location>
</feature>